<dbReference type="RefSeq" id="WP_092116944.1">
    <property type="nucleotide sequence ID" value="NZ_FNTH01000001.1"/>
</dbReference>
<evidence type="ECO:0000313" key="7">
    <source>
        <dbReference type="EMBL" id="SEC99064.1"/>
    </source>
</evidence>
<protein>
    <submittedName>
        <fullName evidence="7">Drug resistance transporter, EmrB/QacA subfamily</fullName>
    </submittedName>
</protein>
<dbReference type="GO" id="GO:0022857">
    <property type="term" value="F:transmembrane transporter activity"/>
    <property type="evidence" value="ECO:0007669"/>
    <property type="project" value="InterPro"/>
</dbReference>
<dbReference type="GO" id="GO:0016020">
    <property type="term" value="C:membrane"/>
    <property type="evidence" value="ECO:0007669"/>
    <property type="project" value="UniProtKB-SubCell"/>
</dbReference>
<feature type="transmembrane region" description="Helical" evidence="5">
    <location>
        <begin position="179"/>
        <end position="204"/>
    </location>
</feature>
<dbReference type="Pfam" id="PF07690">
    <property type="entry name" value="MFS_1"/>
    <property type="match status" value="1"/>
</dbReference>
<keyword evidence="4 5" id="KW-0472">Membrane</keyword>
<feature type="transmembrane region" description="Helical" evidence="5">
    <location>
        <begin position="380"/>
        <end position="403"/>
    </location>
</feature>
<feature type="transmembrane region" description="Helical" evidence="5">
    <location>
        <begin position="454"/>
        <end position="480"/>
    </location>
</feature>
<feature type="transmembrane region" description="Helical" evidence="5">
    <location>
        <begin position="62"/>
        <end position="78"/>
    </location>
</feature>
<dbReference type="PROSITE" id="PS50850">
    <property type="entry name" value="MFS"/>
    <property type="match status" value="1"/>
</dbReference>
<evidence type="ECO:0000256" key="3">
    <source>
        <dbReference type="ARBA" id="ARBA00022989"/>
    </source>
</evidence>
<dbReference type="Proteomes" id="UP000198992">
    <property type="component" value="Unassembled WGS sequence"/>
</dbReference>
<feature type="transmembrane region" description="Helical" evidence="5">
    <location>
        <begin position="148"/>
        <end position="173"/>
    </location>
</feature>
<keyword evidence="3 5" id="KW-1133">Transmembrane helix</keyword>
<dbReference type="EMBL" id="FNTH01000001">
    <property type="protein sequence ID" value="SEC99064.1"/>
    <property type="molecule type" value="Genomic_DNA"/>
</dbReference>
<feature type="transmembrane region" description="Helical" evidence="5">
    <location>
        <begin position="240"/>
        <end position="262"/>
    </location>
</feature>
<dbReference type="InterPro" id="IPR036259">
    <property type="entry name" value="MFS_trans_sf"/>
</dbReference>
<dbReference type="Gene3D" id="1.20.1250.20">
    <property type="entry name" value="MFS general substrate transporter like domains"/>
    <property type="match status" value="1"/>
</dbReference>
<evidence type="ECO:0000256" key="5">
    <source>
        <dbReference type="SAM" id="Phobius"/>
    </source>
</evidence>
<dbReference type="SUPFAM" id="SSF103473">
    <property type="entry name" value="MFS general substrate transporter"/>
    <property type="match status" value="1"/>
</dbReference>
<feature type="transmembrane region" description="Helical" evidence="5">
    <location>
        <begin position="350"/>
        <end position="368"/>
    </location>
</feature>
<evidence type="ECO:0000256" key="4">
    <source>
        <dbReference type="ARBA" id="ARBA00023136"/>
    </source>
</evidence>
<organism evidence="7 8">
    <name type="scientific">Bradyrhizobium erythrophlei</name>
    <dbReference type="NCBI Taxonomy" id="1437360"/>
    <lineage>
        <taxon>Bacteria</taxon>
        <taxon>Pseudomonadati</taxon>
        <taxon>Pseudomonadota</taxon>
        <taxon>Alphaproteobacteria</taxon>
        <taxon>Hyphomicrobiales</taxon>
        <taxon>Nitrobacteraceae</taxon>
        <taxon>Bradyrhizobium</taxon>
    </lineage>
</organism>
<comment type="subcellular location">
    <subcellularLocation>
        <location evidence="1">Membrane</location>
        <topology evidence="1">Multi-pass membrane protein</topology>
    </subcellularLocation>
</comment>
<dbReference type="AlphaFoldDB" id="A0A1H4X2T1"/>
<feature type="transmembrane region" description="Helical" evidence="5">
    <location>
        <begin position="90"/>
        <end position="109"/>
    </location>
</feature>
<dbReference type="InterPro" id="IPR020846">
    <property type="entry name" value="MFS_dom"/>
</dbReference>
<evidence type="ECO:0000259" key="6">
    <source>
        <dbReference type="PROSITE" id="PS50850"/>
    </source>
</evidence>
<feature type="transmembrane region" description="Helical" evidence="5">
    <location>
        <begin position="314"/>
        <end position="338"/>
    </location>
</feature>
<gene>
    <name evidence="7" type="ORF">SAMN05444164_3324</name>
</gene>
<dbReference type="PANTHER" id="PTHR42718">
    <property type="entry name" value="MAJOR FACILITATOR SUPERFAMILY MULTIDRUG TRANSPORTER MFSC"/>
    <property type="match status" value="1"/>
</dbReference>
<name>A0A1H4X2T1_9BRAD</name>
<feature type="transmembrane region" description="Helical" evidence="5">
    <location>
        <begin position="216"/>
        <end position="234"/>
    </location>
</feature>
<evidence type="ECO:0000256" key="2">
    <source>
        <dbReference type="ARBA" id="ARBA00022692"/>
    </source>
</evidence>
<evidence type="ECO:0000256" key="1">
    <source>
        <dbReference type="ARBA" id="ARBA00004141"/>
    </source>
</evidence>
<dbReference type="CDD" id="cd17321">
    <property type="entry name" value="MFS_MMR_MDR_like"/>
    <property type="match status" value="1"/>
</dbReference>
<feature type="transmembrane region" description="Helical" evidence="5">
    <location>
        <begin position="283"/>
        <end position="302"/>
    </location>
</feature>
<proteinExistence type="predicted"/>
<keyword evidence="2 5" id="KW-0812">Transmembrane</keyword>
<dbReference type="OrthoDB" id="2414439at2"/>
<evidence type="ECO:0000313" key="8">
    <source>
        <dbReference type="Proteomes" id="UP000198992"/>
    </source>
</evidence>
<feature type="domain" description="Major facilitator superfamily (MFS) profile" evidence="6">
    <location>
        <begin position="24"/>
        <end position="484"/>
    </location>
</feature>
<dbReference type="PANTHER" id="PTHR42718:SF39">
    <property type="entry name" value="ACTINORHODIN TRANSPORTER-RELATED"/>
    <property type="match status" value="1"/>
</dbReference>
<sequence>MTPDDHKQSEEVARPGIDARRGMALAVVLSGIFVTVMDNSIVNVAIPTIRSTLHASFGEAELTVASYALAFSAGMITGGRLGDIYGQRRVFMVAFAAFTLTSFVCGIAPNIQVLIAGRLLQGASAAMLSPQVFALVRMSFADGGERRVAFSAMGMAIGLANVTGLVLGGVIIHADLFGLAWRMVFLVNLPIGIAAIFLTPLVLADVHSDDRKRLDLAGVALSTLAMLLLMVPLVEGPESGWAGWPIAMLVASPIAFVGFYLHQRWKSQRGLSPLLETDLFGDRAFIVGALLILIFWGSTTPFNFSYVLLMQTGYGYSALATAGSLAILGGAFGIVSPIAGRLASFGVRRIMMAGVIVDLVGMLLALVLCRTVDALPAAWFLPSLLLVGVGMGLFMTPILNTVMSGIQDRHVGSASGILTTMQRGGNALGVAALEVPFFLALSGAESRGLSQASAYVQAFGAVAFWNVLMLLAVVGLLLLLPGRTAGASQ</sequence>
<reference evidence="7 8" key="1">
    <citation type="submission" date="2016-10" db="EMBL/GenBank/DDBJ databases">
        <authorList>
            <person name="de Groot N.N."/>
        </authorList>
    </citation>
    <scope>NUCLEOTIDE SEQUENCE [LARGE SCALE GENOMIC DNA]</scope>
    <source>
        <strain evidence="7 8">MT12</strain>
    </source>
</reference>
<dbReference type="Gene3D" id="1.20.1720.10">
    <property type="entry name" value="Multidrug resistance protein D"/>
    <property type="match status" value="1"/>
</dbReference>
<feature type="transmembrane region" description="Helical" evidence="5">
    <location>
        <begin position="23"/>
        <end position="42"/>
    </location>
</feature>
<accession>A0A1H4X2T1</accession>
<dbReference type="InterPro" id="IPR011701">
    <property type="entry name" value="MFS"/>
</dbReference>